<dbReference type="PANTHER" id="PTHR35024">
    <property type="entry name" value="HYPOTHETICAL CYTOSOLIC PROTEIN"/>
    <property type="match status" value="1"/>
</dbReference>
<evidence type="ECO:0000313" key="3">
    <source>
        <dbReference type="Proteomes" id="UP000633814"/>
    </source>
</evidence>
<proteinExistence type="inferred from homology"/>
<evidence type="ECO:0000313" key="2">
    <source>
        <dbReference type="EMBL" id="MCB5225504.1"/>
    </source>
</evidence>
<comment type="caution">
    <text evidence="2">The sequence shown here is derived from an EMBL/GenBank/DDBJ whole genome shotgun (WGS) entry which is preliminary data.</text>
</comment>
<reference evidence="2 3" key="1">
    <citation type="submission" date="2021-10" db="EMBL/GenBank/DDBJ databases">
        <title>Alishewanella koreense sp. nov. isolated from seawater of southwestern coast in South Korea and the proposal for the reclassification of Rheinheimera perlucida and Rheinheimera tuosuensis as Arsukibacterium perlucida and Arsukibacterium tuosuensis.</title>
        <authorList>
            <person name="Kim K.H."/>
            <person name="Ruan W."/>
            <person name="Kim K.R."/>
            <person name="Baek J.H."/>
            <person name="Jeon C.O."/>
        </authorList>
    </citation>
    <scope>NUCLEOTIDE SEQUENCE [LARGE SCALE GENOMIC DNA]</scope>
    <source>
        <strain evidence="2 3">16-MA</strain>
    </source>
</reference>
<dbReference type="InterPro" id="IPR007607">
    <property type="entry name" value="BacA/B"/>
</dbReference>
<protein>
    <submittedName>
        <fullName evidence="2">Polymer-forming cytoskeletal protein</fullName>
    </submittedName>
</protein>
<name>A0ABS8BZK4_9ALTE</name>
<dbReference type="Proteomes" id="UP000633814">
    <property type="component" value="Unassembled WGS sequence"/>
</dbReference>
<comment type="similarity">
    <text evidence="1">Belongs to the bactofilin family.</text>
</comment>
<dbReference type="EMBL" id="JAEINI020000001">
    <property type="protein sequence ID" value="MCB5225504.1"/>
    <property type="molecule type" value="Genomic_DNA"/>
</dbReference>
<sequence>MGFFGNHVANQGKHTITTVIAEGCVLNGNCRVNSDMQIDGELEGNVECKSTVIISCSGKVVGEITADKVMINGYFDGQITANIVEILPQGKAHGVVFSDNLCIERGGSFFGETHASKPGQQNLLLTDELQPNNVAELSQAK</sequence>
<gene>
    <name evidence="2" type="ORF">JAO78_001550</name>
</gene>
<organism evidence="2 3">
    <name type="scientific">Alishewanella maricola</name>
    <dbReference type="NCBI Taxonomy" id="2795740"/>
    <lineage>
        <taxon>Bacteria</taxon>
        <taxon>Pseudomonadati</taxon>
        <taxon>Pseudomonadota</taxon>
        <taxon>Gammaproteobacteria</taxon>
        <taxon>Alteromonadales</taxon>
        <taxon>Alteromonadaceae</taxon>
        <taxon>Alishewanella</taxon>
    </lineage>
</organism>
<keyword evidence="3" id="KW-1185">Reference proteome</keyword>
<accession>A0ABS8BZK4</accession>
<dbReference type="Pfam" id="PF04519">
    <property type="entry name" value="Bactofilin"/>
    <property type="match status" value="1"/>
</dbReference>
<dbReference type="PANTHER" id="PTHR35024:SF4">
    <property type="entry name" value="POLYMER-FORMING CYTOSKELETAL PROTEIN"/>
    <property type="match status" value="1"/>
</dbReference>
<evidence type="ECO:0000256" key="1">
    <source>
        <dbReference type="ARBA" id="ARBA00044755"/>
    </source>
</evidence>